<name>A0A9P1IEU2_9PELO</name>
<proteinExistence type="predicted"/>
<dbReference type="AlphaFoldDB" id="A0A9P1IEU2"/>
<protein>
    <submittedName>
        <fullName evidence="1">Uncharacterized protein</fullName>
    </submittedName>
</protein>
<accession>A0A9P1IEU2</accession>
<evidence type="ECO:0000313" key="1">
    <source>
        <dbReference type="EMBL" id="CAI5442836.1"/>
    </source>
</evidence>
<sequence>MSNISNNSAKLSTIELSIDLSYQLENKFIDFINQRTEVVPVEQFDQNWIWQQFASIYNTNETHDIIRCAFRVFVLRSWRKTIKMNIKFELLKHHRVKIDEVMEQYMCTFHGVHLTISDTRQLIDWNKEDSTFNHSTMVIPENVFSSTLINQSTSKTNSGKKFFQPEKCVDEFGETQTQAPPNSLEDTEDTIMLQIIKKAAKSMKKSDEK</sequence>
<dbReference type="EMBL" id="CANHGI010000002">
    <property type="protein sequence ID" value="CAI5442836.1"/>
    <property type="molecule type" value="Genomic_DNA"/>
</dbReference>
<organism evidence="1 2">
    <name type="scientific">Caenorhabditis angaria</name>
    <dbReference type="NCBI Taxonomy" id="860376"/>
    <lineage>
        <taxon>Eukaryota</taxon>
        <taxon>Metazoa</taxon>
        <taxon>Ecdysozoa</taxon>
        <taxon>Nematoda</taxon>
        <taxon>Chromadorea</taxon>
        <taxon>Rhabditida</taxon>
        <taxon>Rhabditina</taxon>
        <taxon>Rhabditomorpha</taxon>
        <taxon>Rhabditoidea</taxon>
        <taxon>Rhabditidae</taxon>
        <taxon>Peloderinae</taxon>
        <taxon>Caenorhabditis</taxon>
    </lineage>
</organism>
<gene>
    <name evidence="1" type="ORF">CAMP_LOCUS5473</name>
</gene>
<keyword evidence="2" id="KW-1185">Reference proteome</keyword>
<reference evidence="1" key="1">
    <citation type="submission" date="2022-11" db="EMBL/GenBank/DDBJ databases">
        <authorList>
            <person name="Kikuchi T."/>
        </authorList>
    </citation>
    <scope>NUCLEOTIDE SEQUENCE</scope>
    <source>
        <strain evidence="1">PS1010</strain>
    </source>
</reference>
<dbReference type="Proteomes" id="UP001152747">
    <property type="component" value="Unassembled WGS sequence"/>
</dbReference>
<evidence type="ECO:0000313" key="2">
    <source>
        <dbReference type="Proteomes" id="UP001152747"/>
    </source>
</evidence>
<comment type="caution">
    <text evidence="1">The sequence shown here is derived from an EMBL/GenBank/DDBJ whole genome shotgun (WGS) entry which is preliminary data.</text>
</comment>